<proteinExistence type="predicted"/>
<evidence type="ECO:0000313" key="2">
    <source>
        <dbReference type="EMBL" id="GIY99147.1"/>
    </source>
</evidence>
<evidence type="ECO:0000313" key="3">
    <source>
        <dbReference type="Proteomes" id="UP001054945"/>
    </source>
</evidence>
<organism evidence="2 3">
    <name type="scientific">Caerostris extrusa</name>
    <name type="common">Bark spider</name>
    <name type="synonym">Caerostris bankana</name>
    <dbReference type="NCBI Taxonomy" id="172846"/>
    <lineage>
        <taxon>Eukaryota</taxon>
        <taxon>Metazoa</taxon>
        <taxon>Ecdysozoa</taxon>
        <taxon>Arthropoda</taxon>
        <taxon>Chelicerata</taxon>
        <taxon>Arachnida</taxon>
        <taxon>Araneae</taxon>
        <taxon>Araneomorphae</taxon>
        <taxon>Entelegynae</taxon>
        <taxon>Araneoidea</taxon>
        <taxon>Araneidae</taxon>
        <taxon>Caerostris</taxon>
    </lineage>
</organism>
<dbReference type="EMBL" id="BPLR01018387">
    <property type="protein sequence ID" value="GIY99147.1"/>
    <property type="molecule type" value="Genomic_DNA"/>
</dbReference>
<dbReference type="Proteomes" id="UP001054945">
    <property type="component" value="Unassembled WGS sequence"/>
</dbReference>
<name>A0AAV4XVX3_CAEEX</name>
<dbReference type="AlphaFoldDB" id="A0AAV4XVX3"/>
<gene>
    <name evidence="2" type="ORF">CEXT_29551</name>
</gene>
<sequence length="129" mass="14678">MVKIEATSQERDPSRSPDVGNRCSRKMLGTSFFGVGFGENALKKNYIPEINPEDLIEIHPEDLIEINPNHLIEINSEDLIENNPEDMIEINPEDLIEINPEDPEIENLYQNIKDVTINHGDLIKINPGF</sequence>
<accession>A0AAV4XVX3</accession>
<reference evidence="2 3" key="1">
    <citation type="submission" date="2021-06" db="EMBL/GenBank/DDBJ databases">
        <title>Caerostris extrusa draft genome.</title>
        <authorList>
            <person name="Kono N."/>
            <person name="Arakawa K."/>
        </authorList>
    </citation>
    <scope>NUCLEOTIDE SEQUENCE [LARGE SCALE GENOMIC DNA]</scope>
</reference>
<feature type="region of interest" description="Disordered" evidence="1">
    <location>
        <begin position="1"/>
        <end position="23"/>
    </location>
</feature>
<protein>
    <submittedName>
        <fullName evidence="2">Uncharacterized protein</fullName>
    </submittedName>
</protein>
<comment type="caution">
    <text evidence="2">The sequence shown here is derived from an EMBL/GenBank/DDBJ whole genome shotgun (WGS) entry which is preliminary data.</text>
</comment>
<evidence type="ECO:0000256" key="1">
    <source>
        <dbReference type="SAM" id="MobiDB-lite"/>
    </source>
</evidence>
<keyword evidence="3" id="KW-1185">Reference proteome</keyword>